<gene>
    <name evidence="4" type="ORF">KDX31_05355</name>
</gene>
<evidence type="ECO:0000256" key="2">
    <source>
        <dbReference type="ARBA" id="ARBA00022729"/>
    </source>
</evidence>
<keyword evidence="2" id="KW-0732">Signal</keyword>
<name>A0ABY5GWQ7_9GAMM</name>
<evidence type="ECO:0000313" key="5">
    <source>
        <dbReference type="Proteomes" id="UP001059950"/>
    </source>
</evidence>
<dbReference type="Pfam" id="PF00497">
    <property type="entry name" value="SBP_bac_3"/>
    <property type="match status" value="1"/>
</dbReference>
<dbReference type="EMBL" id="CP073344">
    <property type="protein sequence ID" value="UTW04437.1"/>
    <property type="molecule type" value="Genomic_DNA"/>
</dbReference>
<dbReference type="Gene3D" id="3.40.190.10">
    <property type="entry name" value="Periplasmic binding protein-like II"/>
    <property type="match status" value="2"/>
</dbReference>
<dbReference type="PANTHER" id="PTHR35936:SF19">
    <property type="entry name" value="AMINO-ACID-BINDING PROTEIN YXEM-RELATED"/>
    <property type="match status" value="1"/>
</dbReference>
<keyword evidence="5" id="KW-1185">Reference proteome</keyword>
<dbReference type="Proteomes" id="UP001059950">
    <property type="component" value="Chromosome"/>
</dbReference>
<organism evidence="4 5">
    <name type="scientific">Amphritea atlantica</name>
    <dbReference type="NCBI Taxonomy" id="355243"/>
    <lineage>
        <taxon>Bacteria</taxon>
        <taxon>Pseudomonadati</taxon>
        <taxon>Pseudomonadota</taxon>
        <taxon>Gammaproteobacteria</taxon>
        <taxon>Oceanospirillales</taxon>
        <taxon>Oceanospirillaceae</taxon>
        <taxon>Amphritea</taxon>
    </lineage>
</organism>
<reference evidence="4" key="1">
    <citation type="submission" date="2021-04" db="EMBL/GenBank/DDBJ databases">
        <title>Oceanospirillales bacteria with DddD are important DMSP degraders in coastal seawater.</title>
        <authorList>
            <person name="Liu J."/>
        </authorList>
    </citation>
    <scope>NUCLEOTIDE SEQUENCE</scope>
    <source>
        <strain evidence="4">GY6</strain>
    </source>
</reference>
<proteinExistence type="inferred from homology"/>
<dbReference type="PANTHER" id="PTHR35936">
    <property type="entry name" value="MEMBRANE-BOUND LYTIC MUREIN TRANSGLYCOSYLASE F"/>
    <property type="match status" value="1"/>
</dbReference>
<feature type="domain" description="Solute-binding protein family 3/N-terminal" evidence="3">
    <location>
        <begin position="41"/>
        <end position="149"/>
    </location>
</feature>
<evidence type="ECO:0000256" key="1">
    <source>
        <dbReference type="ARBA" id="ARBA00010333"/>
    </source>
</evidence>
<dbReference type="InterPro" id="IPR001638">
    <property type="entry name" value="Solute-binding_3/MltF_N"/>
</dbReference>
<dbReference type="CDD" id="cd01007">
    <property type="entry name" value="PBP2_BvgS_HisK_like"/>
    <property type="match status" value="1"/>
</dbReference>
<evidence type="ECO:0000259" key="3">
    <source>
        <dbReference type="Pfam" id="PF00497"/>
    </source>
</evidence>
<comment type="similarity">
    <text evidence="1">Belongs to the bacterial solute-binding protein 3 family.</text>
</comment>
<protein>
    <submittedName>
        <fullName evidence="4">Transporter substrate-binding domain-containing protein</fullName>
    </submittedName>
</protein>
<evidence type="ECO:0000313" key="4">
    <source>
        <dbReference type="EMBL" id="UTW04437.1"/>
    </source>
</evidence>
<accession>A0ABY5GWQ7</accession>
<sequence length="155" mass="17293">MPLVSAESAAVTVDQEIVQRVRQKLILSKQQKDWLAEHPVIRVGVDAGYAPYSFLDASGNFTGVVPDYLNILSMSLGVAFKPVPDISWQEIIADAKTRDLDLIATAVITPEREKYLDFSQMYLPTPLVIMTQRDNRAITSTDRSSQKKWHNTGDG</sequence>
<dbReference type="SUPFAM" id="SSF53850">
    <property type="entry name" value="Periplasmic binding protein-like II"/>
    <property type="match status" value="1"/>
</dbReference>